<organism evidence="1 2">
    <name type="scientific">Aspergillus fijiensis CBS 313.89</name>
    <dbReference type="NCBI Taxonomy" id="1448319"/>
    <lineage>
        <taxon>Eukaryota</taxon>
        <taxon>Fungi</taxon>
        <taxon>Dikarya</taxon>
        <taxon>Ascomycota</taxon>
        <taxon>Pezizomycotina</taxon>
        <taxon>Eurotiomycetes</taxon>
        <taxon>Eurotiomycetidae</taxon>
        <taxon>Eurotiales</taxon>
        <taxon>Aspergillaceae</taxon>
        <taxon>Aspergillus</taxon>
    </lineage>
</organism>
<evidence type="ECO:0000313" key="2">
    <source>
        <dbReference type="Proteomes" id="UP000249789"/>
    </source>
</evidence>
<reference evidence="1 2" key="1">
    <citation type="submission" date="2018-02" db="EMBL/GenBank/DDBJ databases">
        <title>The genomes of Aspergillus section Nigri reveals drivers in fungal speciation.</title>
        <authorList>
            <consortium name="DOE Joint Genome Institute"/>
            <person name="Vesth T.C."/>
            <person name="Nybo J."/>
            <person name="Theobald S."/>
            <person name="Brandl J."/>
            <person name="Frisvad J.C."/>
            <person name="Nielsen K.F."/>
            <person name="Lyhne E.K."/>
            <person name="Kogle M.E."/>
            <person name="Kuo A."/>
            <person name="Riley R."/>
            <person name="Clum A."/>
            <person name="Nolan M."/>
            <person name="Lipzen A."/>
            <person name="Salamov A."/>
            <person name="Henrissat B."/>
            <person name="Wiebenga A."/>
            <person name="De vries R.P."/>
            <person name="Grigoriev I.V."/>
            <person name="Mortensen U.H."/>
            <person name="Andersen M.R."/>
            <person name="Baker S.E."/>
        </authorList>
    </citation>
    <scope>NUCLEOTIDE SEQUENCE [LARGE SCALE GENOMIC DNA]</scope>
    <source>
        <strain evidence="1 2">CBS 313.89</strain>
    </source>
</reference>
<dbReference type="EMBL" id="KZ824640">
    <property type="protein sequence ID" value="RAK77775.1"/>
    <property type="molecule type" value="Genomic_DNA"/>
</dbReference>
<dbReference type="RefSeq" id="XP_040801785.1">
    <property type="nucleotide sequence ID" value="XM_040946373.1"/>
</dbReference>
<dbReference type="SUPFAM" id="SSF52540">
    <property type="entry name" value="P-loop containing nucleoside triphosphate hydrolases"/>
    <property type="match status" value="1"/>
</dbReference>
<accession>A0A8G1VYI9</accession>
<dbReference type="Proteomes" id="UP000249789">
    <property type="component" value="Unassembled WGS sequence"/>
</dbReference>
<evidence type="ECO:0000313" key="1">
    <source>
        <dbReference type="EMBL" id="RAK77775.1"/>
    </source>
</evidence>
<name>A0A8G1VYI9_9EURO</name>
<dbReference type="Gene3D" id="3.40.50.300">
    <property type="entry name" value="P-loop containing nucleotide triphosphate hydrolases"/>
    <property type="match status" value="1"/>
</dbReference>
<dbReference type="VEuPathDB" id="FungiDB:BO72DRAFT_458334"/>
<keyword evidence="2" id="KW-1185">Reference proteome</keyword>
<dbReference type="InterPro" id="IPR027417">
    <property type="entry name" value="P-loop_NTPase"/>
</dbReference>
<sequence length="116" mass="13112">MFDIPRFDQPDAPAIAQAKRAAPAPLQYIARYLQEERYFVASRTKSPPRIIFFCRWPLTQRVLAMFLKMLGIGICQKWAYQSPKERGNVAATFTSKDSGAEVLVATYRLASVGLNL</sequence>
<gene>
    <name evidence="1" type="ORF">BO72DRAFT_458334</name>
</gene>
<dbReference type="AlphaFoldDB" id="A0A8G1VYI9"/>
<protein>
    <submittedName>
        <fullName evidence="1">Uncharacterized protein</fullName>
    </submittedName>
</protein>
<dbReference type="GeneID" id="63863706"/>
<proteinExistence type="predicted"/>